<keyword evidence="2" id="KW-1133">Transmembrane helix</keyword>
<feature type="region of interest" description="Disordered" evidence="1">
    <location>
        <begin position="194"/>
        <end position="215"/>
    </location>
</feature>
<dbReference type="InterPro" id="IPR036305">
    <property type="entry name" value="RGS_sf"/>
</dbReference>
<dbReference type="Gene3D" id="1.10.167.10">
    <property type="entry name" value="Regulator of G-protein Signalling 4, domain 2"/>
    <property type="match status" value="1"/>
</dbReference>
<feature type="transmembrane region" description="Helical" evidence="2">
    <location>
        <begin position="112"/>
        <end position="134"/>
    </location>
</feature>
<keyword evidence="5" id="KW-1185">Reference proteome</keyword>
<comment type="caution">
    <text evidence="4">The sequence shown here is derived from an EMBL/GenBank/DDBJ whole genome shotgun (WGS) entry which is preliminary data.</text>
</comment>
<dbReference type="InterPro" id="IPR016137">
    <property type="entry name" value="RGS"/>
</dbReference>
<dbReference type="SMART" id="SM00315">
    <property type="entry name" value="RGS"/>
    <property type="match status" value="1"/>
</dbReference>
<gene>
    <name evidence="4" type="ORF">FDP41_005069</name>
</gene>
<sequence length="646" mass="72653">MFNLTSIDMFSSFGAFATTSTASINNNNNTQSLNDTSVCHPLLLAQGNKSELGLCDDYPSSRVIAAIVLMVHTCLLIASFGGLAYKLVKLSKNRGGSSQQKVNFLTLARNPALIVIGCSVGYACTFVMCTRILIGRKIYPCFIFTLIYFFCIPWIAGTTILRFIRLIVLSWLNSVKVRIGKRELSHVTEKDMSSNRSSSISMSSGSTALTRGNSSTGNIRLEDIFKLSEQPRKSKETDVAASNDAPEEDDIILKKDTLLQSFEKGRLIDLLRFLVSSKFIYLFYGIIAFIHVSIYLIIGGIDYYNFVNGIKISSTNRRQAFVVDTYIFSPGGCGTGTYNTNIFISFLAVYASFAVLFATIALLMKKDIWFVKIEIWFLSFNWVFFALLYGIPSMFSQITTLVDYYFPWVMTILFGCISDLFMSCFVPVFIYQRVGKENHNREIELTSSNNPEKDNAIRKILTNAKWNSLFLQFSEKSFSSEDVMMWHAVEQFKKVTSEKLRIELFLKICDTYLRIGAPLELNIPRKEFGVPEIMSLHSSLRASRRHSSNKGNSPTIIVPSVPSTTTTPTNVVPQLFRNEPVVASNNVTTTTSVITSRNCSSPNIIPPNIFDRVQQCCEHNMIDNYTRFGLVYSKQLSSELNIVSTF</sequence>
<feature type="transmembrane region" description="Helical" evidence="2">
    <location>
        <begin position="342"/>
        <end position="363"/>
    </location>
</feature>
<keyword evidence="2" id="KW-0812">Transmembrane</keyword>
<feature type="transmembrane region" description="Helical" evidence="2">
    <location>
        <begin position="279"/>
        <end position="298"/>
    </location>
</feature>
<dbReference type="EMBL" id="VFQX01000043">
    <property type="protein sequence ID" value="KAF0975742.1"/>
    <property type="molecule type" value="Genomic_DNA"/>
</dbReference>
<feature type="compositionally biased region" description="Low complexity" evidence="1">
    <location>
        <begin position="194"/>
        <end position="206"/>
    </location>
</feature>
<dbReference type="VEuPathDB" id="AmoebaDB:NF0131600"/>
<feature type="domain" description="RGS" evidence="3">
    <location>
        <begin position="456"/>
        <end position="518"/>
    </location>
</feature>
<dbReference type="VEuPathDB" id="AmoebaDB:FDP41_005069"/>
<evidence type="ECO:0000313" key="5">
    <source>
        <dbReference type="Proteomes" id="UP000444721"/>
    </source>
</evidence>
<organism evidence="4 5">
    <name type="scientific">Naegleria fowleri</name>
    <name type="common">Brain eating amoeba</name>
    <dbReference type="NCBI Taxonomy" id="5763"/>
    <lineage>
        <taxon>Eukaryota</taxon>
        <taxon>Discoba</taxon>
        <taxon>Heterolobosea</taxon>
        <taxon>Tetramitia</taxon>
        <taxon>Eutetramitia</taxon>
        <taxon>Vahlkampfiidae</taxon>
        <taxon>Naegleria</taxon>
    </lineage>
</organism>
<name>A0A6A5BLL5_NAEFO</name>
<dbReference type="PANTHER" id="PTHR10845:SF192">
    <property type="entry name" value="DOUBLE HIT, ISOFORM B"/>
    <property type="match status" value="1"/>
</dbReference>
<dbReference type="Pfam" id="PF00615">
    <property type="entry name" value="RGS"/>
    <property type="match status" value="1"/>
</dbReference>
<dbReference type="SUPFAM" id="SSF48097">
    <property type="entry name" value="Regulator of G-protein signaling, RGS"/>
    <property type="match status" value="1"/>
</dbReference>
<feature type="region of interest" description="Disordered" evidence="1">
    <location>
        <begin position="543"/>
        <end position="564"/>
    </location>
</feature>
<dbReference type="PANTHER" id="PTHR10845">
    <property type="entry name" value="REGULATOR OF G PROTEIN SIGNALING"/>
    <property type="match status" value="1"/>
</dbReference>
<evidence type="ECO:0000313" key="4">
    <source>
        <dbReference type="EMBL" id="KAF0975742.1"/>
    </source>
</evidence>
<dbReference type="CDD" id="cd07440">
    <property type="entry name" value="RGS"/>
    <property type="match status" value="1"/>
</dbReference>
<reference evidence="4 5" key="1">
    <citation type="journal article" date="2019" name="Sci. Rep.">
        <title>Nanopore sequencing improves the draft genome of the human pathogenic amoeba Naegleria fowleri.</title>
        <authorList>
            <person name="Liechti N."/>
            <person name="Schurch N."/>
            <person name="Bruggmann R."/>
            <person name="Wittwer M."/>
        </authorList>
    </citation>
    <scope>NUCLEOTIDE SEQUENCE [LARGE SCALE GENOMIC DNA]</scope>
    <source>
        <strain evidence="4 5">ATCC 30894</strain>
    </source>
</reference>
<dbReference type="OrthoDB" id="196547at2759"/>
<evidence type="ECO:0000259" key="3">
    <source>
        <dbReference type="PROSITE" id="PS50132"/>
    </source>
</evidence>
<keyword evidence="2" id="KW-0472">Membrane</keyword>
<feature type="transmembrane region" description="Helical" evidence="2">
    <location>
        <begin position="404"/>
        <end position="431"/>
    </location>
</feature>
<dbReference type="Proteomes" id="UP000444721">
    <property type="component" value="Unassembled WGS sequence"/>
</dbReference>
<dbReference type="OMA" id="WIAGTTI"/>
<accession>A0A6A5BLL5</accession>
<proteinExistence type="predicted"/>
<dbReference type="RefSeq" id="XP_044560455.1">
    <property type="nucleotide sequence ID" value="XM_044708553.1"/>
</dbReference>
<feature type="transmembrane region" description="Helical" evidence="2">
    <location>
        <begin position="146"/>
        <end position="172"/>
    </location>
</feature>
<dbReference type="InterPro" id="IPR044926">
    <property type="entry name" value="RGS_subdomain_2"/>
</dbReference>
<feature type="compositionally biased region" description="Low complexity" evidence="1">
    <location>
        <begin position="552"/>
        <end position="564"/>
    </location>
</feature>
<evidence type="ECO:0000256" key="2">
    <source>
        <dbReference type="SAM" id="Phobius"/>
    </source>
</evidence>
<feature type="transmembrane region" description="Helical" evidence="2">
    <location>
        <begin position="375"/>
        <end position="392"/>
    </location>
</feature>
<protein>
    <recommendedName>
        <fullName evidence="3">RGS domain-containing protein</fullName>
    </recommendedName>
</protein>
<evidence type="ECO:0000256" key="1">
    <source>
        <dbReference type="SAM" id="MobiDB-lite"/>
    </source>
</evidence>
<dbReference type="GeneID" id="68112287"/>
<feature type="transmembrane region" description="Helical" evidence="2">
    <location>
        <begin position="63"/>
        <end position="85"/>
    </location>
</feature>
<dbReference type="AlphaFoldDB" id="A0A6A5BLL5"/>
<dbReference type="VEuPathDB" id="AmoebaDB:NF0055770"/>
<dbReference type="PROSITE" id="PS50132">
    <property type="entry name" value="RGS"/>
    <property type="match status" value="1"/>
</dbReference>
<dbReference type="VEuPathDB" id="AmoebaDB:NfTy_051380"/>